<feature type="transmembrane region" description="Helical" evidence="10">
    <location>
        <begin position="116"/>
        <end position="136"/>
    </location>
</feature>
<feature type="domain" description="ABC transmembrane type-1" evidence="12">
    <location>
        <begin position="4"/>
        <end position="174"/>
    </location>
</feature>
<evidence type="ECO:0000313" key="13">
    <source>
        <dbReference type="EMBL" id="SFG73990.1"/>
    </source>
</evidence>
<dbReference type="GO" id="GO:0005886">
    <property type="term" value="C:plasma membrane"/>
    <property type="evidence" value="ECO:0007669"/>
    <property type="project" value="UniProtKB-SubCell"/>
</dbReference>
<evidence type="ECO:0000256" key="3">
    <source>
        <dbReference type="ARBA" id="ARBA00022692"/>
    </source>
</evidence>
<dbReference type="GO" id="GO:0005524">
    <property type="term" value="F:ATP binding"/>
    <property type="evidence" value="ECO:0007669"/>
    <property type="project" value="UniProtKB-KW"/>
</dbReference>
<dbReference type="InterPro" id="IPR014223">
    <property type="entry name" value="ABC_CydC/D"/>
</dbReference>
<sequence>MIRAILAGTLTLLASIGLTATSAWLITRAWEMPPVLDLAVAVTAVRALGISKAVFRYIDRLVSHDIALKRAGQTRTQAYRSLAEAPSDYTVRLGRGALLTRLGADVDMLTDEVVRALVPAGVCALTSLVAIIGIGILSPAAAAVLALGLVISGVLAPWLSARATRRREDARALTVQEHITSIDRVLADAVSLRIREQLDNALEDAEVASRRLAAAEEPDAPAHGLAALSTLWTVLGVLLVVLMTASDHSPQWVGVLALVPLAAFEATTVMPAAAVAWERARGARRRISELGVETHVHQRSTTSDSLTLSAHDLELCRGTLGTINLEVPFGERLRITAPSGAGKTTLLLTLAGILEARSGEVSVAPESVTCISEDDHIFATTIRDNLALGAPDAADEQMWEVLEALGLAAWARSLPEELSTVLSDGAESISGGQRRRILLARALLTDSPILLLDEPDEHLDDVGAAQLEALFAAPELPGTRAVRTVVVASHPRAGAGDAGSGQLPVLAFDQG</sequence>
<dbReference type="GO" id="GO:0034775">
    <property type="term" value="P:glutathione transmembrane transport"/>
    <property type="evidence" value="ECO:0007669"/>
    <property type="project" value="InterPro"/>
</dbReference>
<dbReference type="InterPro" id="IPR036640">
    <property type="entry name" value="ABC1_TM_sf"/>
</dbReference>
<dbReference type="Gene3D" id="3.40.50.300">
    <property type="entry name" value="P-loop containing nucleotide triphosphate hydrolases"/>
    <property type="match status" value="1"/>
</dbReference>
<keyword evidence="5 13" id="KW-0067">ATP-binding</keyword>
<dbReference type="InterPro" id="IPR027417">
    <property type="entry name" value="P-loop_NTPase"/>
</dbReference>
<dbReference type="Gene3D" id="1.20.1560.10">
    <property type="entry name" value="ABC transporter type 1, transmembrane domain"/>
    <property type="match status" value="1"/>
</dbReference>
<dbReference type="SUPFAM" id="SSF52540">
    <property type="entry name" value="P-loop containing nucleoside triphosphate hydrolases"/>
    <property type="match status" value="1"/>
</dbReference>
<dbReference type="GO" id="GO:0045454">
    <property type="term" value="P:cell redox homeostasis"/>
    <property type="evidence" value="ECO:0007669"/>
    <property type="project" value="InterPro"/>
</dbReference>
<dbReference type="Proteomes" id="UP000199065">
    <property type="component" value="Unassembled WGS sequence"/>
</dbReference>
<dbReference type="InterPro" id="IPR011527">
    <property type="entry name" value="ABC1_TM_dom"/>
</dbReference>
<dbReference type="NCBIfam" id="TIGR02868">
    <property type="entry name" value="CydC"/>
    <property type="match status" value="1"/>
</dbReference>
<dbReference type="RefSeq" id="WP_092286565.1">
    <property type="nucleotide sequence ID" value="NZ_FOPJ01000012.1"/>
</dbReference>
<keyword evidence="2" id="KW-1003">Cell membrane</keyword>
<evidence type="ECO:0000256" key="5">
    <source>
        <dbReference type="ARBA" id="ARBA00022840"/>
    </source>
</evidence>
<evidence type="ECO:0000259" key="11">
    <source>
        <dbReference type="PROSITE" id="PS50893"/>
    </source>
</evidence>
<reference evidence="13 14" key="1">
    <citation type="submission" date="2016-10" db="EMBL/GenBank/DDBJ databases">
        <authorList>
            <person name="de Groot N.N."/>
        </authorList>
    </citation>
    <scope>NUCLEOTIDE SEQUENCE [LARGE SCALE GENOMIC DNA]</scope>
    <source>
        <strain>J11</strain>
        <strain evidence="14">PG 39</strain>
    </source>
</reference>
<dbReference type="STRING" id="185761.SAMN05660282_01801"/>
<dbReference type="PROSITE" id="PS50929">
    <property type="entry name" value="ABC_TM1F"/>
    <property type="match status" value="1"/>
</dbReference>
<feature type="domain" description="ABC transporter" evidence="11">
    <location>
        <begin position="301"/>
        <end position="507"/>
    </location>
</feature>
<protein>
    <submittedName>
        <fullName evidence="13">ATP-binding cassette, subfamily C, CydC</fullName>
    </submittedName>
</protein>
<dbReference type="PANTHER" id="PTHR24221">
    <property type="entry name" value="ATP-BINDING CASSETTE SUB-FAMILY B"/>
    <property type="match status" value="1"/>
</dbReference>
<dbReference type="SMART" id="SM00382">
    <property type="entry name" value="AAA"/>
    <property type="match status" value="1"/>
</dbReference>
<feature type="transmembrane region" description="Helical" evidence="10">
    <location>
        <begin position="225"/>
        <end position="246"/>
    </location>
</feature>
<evidence type="ECO:0000256" key="2">
    <source>
        <dbReference type="ARBA" id="ARBA00022519"/>
    </source>
</evidence>
<dbReference type="OrthoDB" id="3237158at2"/>
<dbReference type="SUPFAM" id="SSF90123">
    <property type="entry name" value="ABC transporter transmembrane region"/>
    <property type="match status" value="1"/>
</dbReference>
<proteinExistence type="inferred from homology"/>
<evidence type="ECO:0000256" key="4">
    <source>
        <dbReference type="ARBA" id="ARBA00022741"/>
    </source>
</evidence>
<evidence type="ECO:0000256" key="9">
    <source>
        <dbReference type="ARBA" id="ARBA00023455"/>
    </source>
</evidence>
<feature type="transmembrane region" description="Helical" evidence="10">
    <location>
        <begin position="252"/>
        <end position="277"/>
    </location>
</feature>
<evidence type="ECO:0000259" key="12">
    <source>
        <dbReference type="PROSITE" id="PS50929"/>
    </source>
</evidence>
<keyword evidence="3 10" id="KW-0812">Transmembrane</keyword>
<feature type="transmembrane region" description="Helical" evidence="10">
    <location>
        <begin position="142"/>
        <end position="161"/>
    </location>
</feature>
<comment type="similarity">
    <text evidence="9">Belongs to the ABC transporter superfamily. Siderophore-Fe(3+) uptake transporter (SIUT) (TC 3.A.1.21) family.</text>
</comment>
<evidence type="ECO:0000256" key="6">
    <source>
        <dbReference type="ARBA" id="ARBA00022967"/>
    </source>
</evidence>
<dbReference type="InterPro" id="IPR039421">
    <property type="entry name" value="Type_1_exporter"/>
</dbReference>
<dbReference type="PANTHER" id="PTHR24221:SF654">
    <property type="entry name" value="ATP-BINDING CASSETTE SUB-FAMILY B MEMBER 6"/>
    <property type="match status" value="1"/>
</dbReference>
<dbReference type="InterPro" id="IPR003439">
    <property type="entry name" value="ABC_transporter-like_ATP-bd"/>
</dbReference>
<dbReference type="GO" id="GO:0140359">
    <property type="term" value="F:ABC-type transporter activity"/>
    <property type="evidence" value="ECO:0007669"/>
    <property type="project" value="InterPro"/>
</dbReference>
<evidence type="ECO:0000313" key="14">
    <source>
        <dbReference type="Proteomes" id="UP000199065"/>
    </source>
</evidence>
<keyword evidence="6" id="KW-1278">Translocase</keyword>
<comment type="subcellular location">
    <subcellularLocation>
        <location evidence="1">Cell inner membrane</location>
        <topology evidence="1">Multi-pass membrane protein</topology>
    </subcellularLocation>
</comment>
<keyword evidence="7 10" id="KW-1133">Transmembrane helix</keyword>
<evidence type="ECO:0000256" key="10">
    <source>
        <dbReference type="SAM" id="Phobius"/>
    </source>
</evidence>
<dbReference type="Pfam" id="PF00005">
    <property type="entry name" value="ABC_tran"/>
    <property type="match status" value="1"/>
</dbReference>
<name>A0A1I2UA75_9CORY</name>
<organism evidence="13 14">
    <name type="scientific">Corynebacterium spheniscorum</name>
    <dbReference type="NCBI Taxonomy" id="185761"/>
    <lineage>
        <taxon>Bacteria</taxon>
        <taxon>Bacillati</taxon>
        <taxon>Actinomycetota</taxon>
        <taxon>Actinomycetes</taxon>
        <taxon>Mycobacteriales</taxon>
        <taxon>Corynebacteriaceae</taxon>
        <taxon>Corynebacterium</taxon>
    </lineage>
</organism>
<dbReference type="GO" id="GO:0016887">
    <property type="term" value="F:ATP hydrolysis activity"/>
    <property type="evidence" value="ECO:0007669"/>
    <property type="project" value="InterPro"/>
</dbReference>
<keyword evidence="14" id="KW-1185">Reference proteome</keyword>
<dbReference type="PROSITE" id="PS50893">
    <property type="entry name" value="ABC_TRANSPORTER_2"/>
    <property type="match status" value="1"/>
</dbReference>
<accession>A0A1I2UA75</accession>
<keyword evidence="8 10" id="KW-0472">Membrane</keyword>
<dbReference type="EMBL" id="FOPJ01000012">
    <property type="protein sequence ID" value="SFG73990.1"/>
    <property type="molecule type" value="Genomic_DNA"/>
</dbReference>
<evidence type="ECO:0000256" key="1">
    <source>
        <dbReference type="ARBA" id="ARBA00004429"/>
    </source>
</evidence>
<gene>
    <name evidence="13" type="ORF">SAMN05660282_01801</name>
</gene>
<keyword evidence="4" id="KW-0547">Nucleotide-binding</keyword>
<dbReference type="InterPro" id="IPR017871">
    <property type="entry name" value="ABC_transporter-like_CS"/>
</dbReference>
<dbReference type="InterPro" id="IPR003593">
    <property type="entry name" value="AAA+_ATPase"/>
</dbReference>
<dbReference type="PROSITE" id="PS00211">
    <property type="entry name" value="ABC_TRANSPORTER_1"/>
    <property type="match status" value="1"/>
</dbReference>
<evidence type="ECO:0000256" key="8">
    <source>
        <dbReference type="ARBA" id="ARBA00023136"/>
    </source>
</evidence>
<dbReference type="AlphaFoldDB" id="A0A1I2UA75"/>
<evidence type="ECO:0000256" key="7">
    <source>
        <dbReference type="ARBA" id="ARBA00022989"/>
    </source>
</evidence>
<keyword evidence="2" id="KW-0997">Cell inner membrane</keyword>
<dbReference type="GO" id="GO:0034040">
    <property type="term" value="F:ATPase-coupled lipid transmembrane transporter activity"/>
    <property type="evidence" value="ECO:0007669"/>
    <property type="project" value="TreeGrafter"/>
</dbReference>